<evidence type="ECO:0000313" key="2">
    <source>
        <dbReference type="Proteomes" id="UP000033202"/>
    </source>
</evidence>
<reference evidence="1 2" key="1">
    <citation type="submission" date="2015-04" db="EMBL/GenBank/DDBJ databases">
        <title>Whole genome shotgun sequence of Sphingomonas changbaiensis NBRC 104936.</title>
        <authorList>
            <person name="Katano-Makiyama Y."/>
            <person name="Hosoyama A."/>
            <person name="Hashimoto M."/>
            <person name="Noguchi M."/>
            <person name="Tsuchikane K."/>
            <person name="Ohji S."/>
            <person name="Yamazoe A."/>
            <person name="Ichikawa N."/>
            <person name="Kimura A."/>
            <person name="Fujita N."/>
        </authorList>
    </citation>
    <scope>NUCLEOTIDE SEQUENCE [LARGE SCALE GENOMIC DNA]</scope>
    <source>
        <strain evidence="1 2">NBRC 104936</strain>
    </source>
</reference>
<organism evidence="1 2">
    <name type="scientific">Sphingomonas changbaiensis NBRC 104936</name>
    <dbReference type="NCBI Taxonomy" id="1219043"/>
    <lineage>
        <taxon>Bacteria</taxon>
        <taxon>Pseudomonadati</taxon>
        <taxon>Pseudomonadota</taxon>
        <taxon>Alphaproteobacteria</taxon>
        <taxon>Sphingomonadales</taxon>
        <taxon>Sphingomonadaceae</taxon>
        <taxon>Sphingomonas</taxon>
    </lineage>
</organism>
<dbReference type="Proteomes" id="UP000033202">
    <property type="component" value="Unassembled WGS sequence"/>
</dbReference>
<comment type="caution">
    <text evidence="1">The sequence shown here is derived from an EMBL/GenBank/DDBJ whole genome shotgun (WGS) entry which is preliminary data.</text>
</comment>
<dbReference type="EMBL" id="BBWU01000032">
    <property type="protein sequence ID" value="GAO39471.1"/>
    <property type="molecule type" value="Genomic_DNA"/>
</dbReference>
<dbReference type="AlphaFoldDB" id="A0A0E9MPX7"/>
<dbReference type="RefSeq" id="WP_046348301.1">
    <property type="nucleotide sequence ID" value="NZ_BBWU01000032.1"/>
</dbReference>
<gene>
    <name evidence="1" type="ORF">SCH01S_32_00080</name>
</gene>
<sequence length="209" mass="21834">MITRRMRPIGWVAGVASAALGFYLVSLQVAAERNALEGVERKIAVTHRDIRRLETEFSARASLRQLEDYNNEVLALAAPKVGQYVPSGVQLASYSPAEGGDIGRPAATTALASAEAAPAPANRPTFKPAVVRDVGADGVPVIPAVKSPPLIQTVAMIAPVEAPVATPAVKSRSKPAARVPVVQKVALLDDSSMTDIARAAAKEAKGKAR</sequence>
<name>A0A0E9MPX7_9SPHN</name>
<evidence type="ECO:0000313" key="1">
    <source>
        <dbReference type="EMBL" id="GAO39471.1"/>
    </source>
</evidence>
<dbReference type="STRING" id="1219043.SCH01S_32_00080"/>
<dbReference type="OrthoDB" id="7391128at2"/>
<proteinExistence type="predicted"/>
<accession>A0A0E9MPX7</accession>
<keyword evidence="2" id="KW-1185">Reference proteome</keyword>
<protein>
    <submittedName>
        <fullName evidence="1">Uncharacterized protein</fullName>
    </submittedName>
</protein>